<comment type="caution">
    <text evidence="2">The sequence shown here is derived from an EMBL/GenBank/DDBJ whole genome shotgun (WGS) entry which is preliminary data.</text>
</comment>
<reference evidence="2 3" key="1">
    <citation type="journal article" date="2009" name="Int. J. Syst. Evol. Microbiol.">
        <title>Nocardioides caeni sp. nov., isolated from wastewater.</title>
        <authorList>
            <person name="Yoon J.H."/>
            <person name="Kang S.J."/>
            <person name="Park S."/>
            <person name="Kim W."/>
            <person name="Oh T.K."/>
        </authorList>
    </citation>
    <scope>NUCLEOTIDE SEQUENCE [LARGE SCALE GENOMIC DNA]</scope>
    <source>
        <strain evidence="2 3">DSM 23134</strain>
    </source>
</reference>
<dbReference type="InterPro" id="IPR007047">
    <property type="entry name" value="Flp_Fap"/>
</dbReference>
<keyword evidence="1" id="KW-0472">Membrane</keyword>
<protein>
    <submittedName>
        <fullName evidence="2">Flp family type IVb pilin</fullName>
    </submittedName>
</protein>
<keyword evidence="1" id="KW-0812">Transmembrane</keyword>
<dbReference type="EMBL" id="STGW01000001">
    <property type="protein sequence ID" value="THV18501.1"/>
    <property type="molecule type" value="Genomic_DNA"/>
</dbReference>
<sequence length="57" mass="5802">MTLGLTTAQEPAPAPDRGATAVEYALLASLIAGVIIAVVGFLGQDVTALFTSVDWTP</sequence>
<evidence type="ECO:0000313" key="2">
    <source>
        <dbReference type="EMBL" id="THV18501.1"/>
    </source>
</evidence>
<dbReference type="RefSeq" id="WP_136561215.1">
    <property type="nucleotide sequence ID" value="NZ_BAABLS010000002.1"/>
</dbReference>
<feature type="transmembrane region" description="Helical" evidence="1">
    <location>
        <begin position="24"/>
        <end position="42"/>
    </location>
</feature>
<proteinExistence type="predicted"/>
<dbReference type="OrthoDB" id="5121461at2"/>
<organism evidence="2 3">
    <name type="scientific">Nocardioides caeni</name>
    <dbReference type="NCBI Taxonomy" id="574700"/>
    <lineage>
        <taxon>Bacteria</taxon>
        <taxon>Bacillati</taxon>
        <taxon>Actinomycetota</taxon>
        <taxon>Actinomycetes</taxon>
        <taxon>Propionibacteriales</taxon>
        <taxon>Nocardioidaceae</taxon>
        <taxon>Nocardioides</taxon>
    </lineage>
</organism>
<keyword evidence="3" id="KW-1185">Reference proteome</keyword>
<keyword evidence="1" id="KW-1133">Transmembrane helix</keyword>
<name>A0A4S8NQ27_9ACTN</name>
<dbReference type="AlphaFoldDB" id="A0A4S8NQ27"/>
<accession>A0A4S8NQ27</accession>
<dbReference type="Proteomes" id="UP000307087">
    <property type="component" value="Unassembled WGS sequence"/>
</dbReference>
<evidence type="ECO:0000313" key="3">
    <source>
        <dbReference type="Proteomes" id="UP000307087"/>
    </source>
</evidence>
<gene>
    <name evidence="2" type="ORF">E9934_02475</name>
</gene>
<dbReference type="Pfam" id="PF04964">
    <property type="entry name" value="Flp_Fap"/>
    <property type="match status" value="1"/>
</dbReference>
<evidence type="ECO:0000256" key="1">
    <source>
        <dbReference type="SAM" id="Phobius"/>
    </source>
</evidence>